<keyword evidence="1" id="KW-0812">Transmembrane</keyword>
<gene>
    <name evidence="2" type="ORF">MGMO_125c00020</name>
</gene>
<dbReference type="OrthoDB" id="5568809at2"/>
<keyword evidence="3" id="KW-1185">Reference proteome</keyword>
<keyword evidence="1" id="KW-0472">Membrane</keyword>
<evidence type="ECO:0000313" key="3">
    <source>
        <dbReference type="Proteomes" id="UP000017842"/>
    </source>
</evidence>
<evidence type="ECO:0000256" key="1">
    <source>
        <dbReference type="SAM" id="Phobius"/>
    </source>
</evidence>
<feature type="transmembrane region" description="Helical" evidence="1">
    <location>
        <begin position="70"/>
        <end position="88"/>
    </location>
</feature>
<feature type="transmembrane region" description="Helical" evidence="1">
    <location>
        <begin position="126"/>
        <end position="144"/>
    </location>
</feature>
<evidence type="ECO:0000313" key="2">
    <source>
        <dbReference type="EMBL" id="ESS70128.1"/>
    </source>
</evidence>
<feature type="transmembrane region" description="Helical" evidence="1">
    <location>
        <begin position="7"/>
        <end position="24"/>
    </location>
</feature>
<comment type="caution">
    <text evidence="2">The sequence shown here is derived from an EMBL/GenBank/DDBJ whole genome shotgun (WGS) entry which is preliminary data.</text>
</comment>
<dbReference type="RefSeq" id="WP_023495900.1">
    <property type="nucleotide sequence ID" value="NZ_AYLO01000117.1"/>
</dbReference>
<accession>V5C021</accession>
<dbReference type="AlphaFoldDB" id="V5C021"/>
<reference evidence="2 3" key="1">
    <citation type="journal article" date="2013" name="Genome Announc.">
        <title>Draft Genome Sequence of the Methanotrophic Gammaproteobacterium Methyloglobulus morosus DSM 22980 Strain KoM1.</title>
        <authorList>
            <person name="Poehlein A."/>
            <person name="Deutzmann J.S."/>
            <person name="Daniel R."/>
            <person name="Simeonova D.D."/>
        </authorList>
    </citation>
    <scope>NUCLEOTIDE SEQUENCE [LARGE SCALE GENOMIC DNA]</scope>
    <source>
        <strain evidence="2 3">KoM1</strain>
    </source>
</reference>
<dbReference type="EMBL" id="AYLO01000117">
    <property type="protein sequence ID" value="ESS70128.1"/>
    <property type="molecule type" value="Genomic_DNA"/>
</dbReference>
<sequence length="145" mass="17253">MFLINNVEKIITWFVLLFALLSFYDTLLDLLLWLLHSIVVLLHTLFEFTEHALDLLIEHIFHTGPRTTEITVFYLMLTIYGSIAFRLLKTLTRWYSRFVGALVSKWHHEKENALTYWQNQPSIEKFKFGSIFMASTAIMFLWIFS</sequence>
<name>V5C021_9GAMM</name>
<protein>
    <submittedName>
        <fullName evidence="2">Uncharacterized protein</fullName>
    </submittedName>
</protein>
<dbReference type="eggNOG" id="ENOG5031NF0">
    <property type="taxonomic scope" value="Bacteria"/>
</dbReference>
<organism evidence="2 3">
    <name type="scientific">Methyloglobulus morosus KoM1</name>
    <dbReference type="NCBI Taxonomy" id="1116472"/>
    <lineage>
        <taxon>Bacteria</taxon>
        <taxon>Pseudomonadati</taxon>
        <taxon>Pseudomonadota</taxon>
        <taxon>Gammaproteobacteria</taxon>
        <taxon>Methylococcales</taxon>
        <taxon>Methylococcaceae</taxon>
        <taxon>Methyloglobulus</taxon>
    </lineage>
</organism>
<keyword evidence="1" id="KW-1133">Transmembrane helix</keyword>
<proteinExistence type="predicted"/>
<dbReference type="Proteomes" id="UP000017842">
    <property type="component" value="Unassembled WGS sequence"/>
</dbReference>